<evidence type="ECO:0000256" key="1">
    <source>
        <dbReference type="SAM" id="MobiDB-lite"/>
    </source>
</evidence>
<accession>A0ABT1BT16</accession>
<protein>
    <submittedName>
        <fullName evidence="2">Uncharacterized protein</fullName>
    </submittedName>
</protein>
<reference evidence="2 3" key="1">
    <citation type="submission" date="2022-06" db="EMBL/GenBank/DDBJ databases">
        <title>Ideonella sp. NS12-5 Genome sequencing and assembly.</title>
        <authorList>
            <person name="Jung Y."/>
        </authorList>
    </citation>
    <scope>NUCLEOTIDE SEQUENCE [LARGE SCALE GENOMIC DNA]</scope>
    <source>
        <strain evidence="2 3">NS12-5</strain>
    </source>
</reference>
<comment type="caution">
    <text evidence="2">The sequence shown here is derived from an EMBL/GenBank/DDBJ whole genome shotgun (WGS) entry which is preliminary data.</text>
</comment>
<dbReference type="RefSeq" id="WP_252772310.1">
    <property type="nucleotide sequence ID" value="NZ_JAMXMC010000027.1"/>
</dbReference>
<dbReference type="EMBL" id="JAMXMC010000027">
    <property type="protein sequence ID" value="MCO5979368.1"/>
    <property type="molecule type" value="Genomic_DNA"/>
</dbReference>
<gene>
    <name evidence="2" type="ORF">M0L44_21925</name>
</gene>
<evidence type="ECO:0000313" key="3">
    <source>
        <dbReference type="Proteomes" id="UP001204851"/>
    </source>
</evidence>
<keyword evidence="3" id="KW-1185">Reference proteome</keyword>
<organism evidence="2 3">
    <name type="scientific">Ideonella oryzae</name>
    <dbReference type="NCBI Taxonomy" id="2937441"/>
    <lineage>
        <taxon>Bacteria</taxon>
        <taxon>Pseudomonadati</taxon>
        <taxon>Pseudomonadota</taxon>
        <taxon>Betaproteobacteria</taxon>
        <taxon>Burkholderiales</taxon>
        <taxon>Sphaerotilaceae</taxon>
        <taxon>Ideonella</taxon>
    </lineage>
</organism>
<evidence type="ECO:0000313" key="2">
    <source>
        <dbReference type="EMBL" id="MCO5979368.1"/>
    </source>
</evidence>
<name>A0ABT1BT16_9BURK</name>
<feature type="region of interest" description="Disordered" evidence="1">
    <location>
        <begin position="119"/>
        <end position="141"/>
    </location>
</feature>
<dbReference type="Proteomes" id="UP001204851">
    <property type="component" value="Unassembled WGS sequence"/>
</dbReference>
<proteinExistence type="predicted"/>
<sequence>MVPGVDAILDVLIDGAGYYPGKQVGYVPYLSVTARLLEAKDPSEAIDDFDYEVGYGDAKGDPRFFNSPTLLVKTLDVFRDQAPSITQELTTVYQTVAKQIGNDINRAIRKLPRVSAPTGAAAQPVTAADALRQGSPARARG</sequence>